<comment type="similarity">
    <text evidence="8">Belongs to the MobA family.</text>
</comment>
<comment type="function">
    <text evidence="8">Transfers a GMP moiety from GTP to Mo-molybdopterin (Mo-MPT) cofactor (Moco or molybdenum cofactor) to form Mo-molybdopterin guanine dinucleotide (Mo-MGD) cofactor.</text>
</comment>
<feature type="binding site" evidence="8">
    <location>
        <position position="96"/>
    </location>
    <ligand>
        <name>Mg(2+)</name>
        <dbReference type="ChEBI" id="CHEBI:18420"/>
    </ligand>
</feature>
<feature type="domain" description="MobA-like NTP transferase" evidence="9">
    <location>
        <begin position="7"/>
        <end position="162"/>
    </location>
</feature>
<dbReference type="EC" id="2.7.7.77" evidence="8"/>
<dbReference type="GO" id="GO:0005525">
    <property type="term" value="F:GTP binding"/>
    <property type="evidence" value="ECO:0007669"/>
    <property type="project" value="UniProtKB-UniRule"/>
</dbReference>
<dbReference type="GO" id="GO:0006777">
    <property type="term" value="P:Mo-molybdopterin cofactor biosynthetic process"/>
    <property type="evidence" value="ECO:0007669"/>
    <property type="project" value="UniProtKB-KW"/>
</dbReference>
<dbReference type="Proteomes" id="UP000006094">
    <property type="component" value="Chromosome"/>
</dbReference>
<comment type="caution">
    <text evidence="8">Lacks conserved residue(s) required for the propagation of feature annotation.</text>
</comment>
<accession>K0B4U7</accession>
<dbReference type="GO" id="GO:0061603">
    <property type="term" value="F:molybdenum cofactor guanylyltransferase activity"/>
    <property type="evidence" value="ECO:0007669"/>
    <property type="project" value="UniProtKB-EC"/>
</dbReference>
<comment type="domain">
    <text evidence="8">The N-terminal domain determines nucleotide recognition and specific binding, while the C-terminal domain determines the specific binding to the target protein.</text>
</comment>
<proteinExistence type="inferred from homology"/>
<keyword evidence="4 8" id="KW-0547">Nucleotide-binding</keyword>
<feature type="binding site" evidence="8">
    <location>
        <begin position="10"/>
        <end position="12"/>
    </location>
    <ligand>
        <name>GTP</name>
        <dbReference type="ChEBI" id="CHEBI:37565"/>
    </ligand>
</feature>
<dbReference type="SUPFAM" id="SSF53448">
    <property type="entry name" value="Nucleotide-diphospho-sugar transferases"/>
    <property type="match status" value="1"/>
</dbReference>
<keyword evidence="3 8" id="KW-0479">Metal-binding</keyword>
<evidence type="ECO:0000256" key="7">
    <source>
        <dbReference type="ARBA" id="ARBA00023150"/>
    </source>
</evidence>
<reference evidence="10 11" key="1">
    <citation type="journal article" date="2012" name="PLoS ONE">
        <title>The purine-utilizing bacterium Clostridium acidurici 9a: a genome-guided metabolic reconsideration.</title>
        <authorList>
            <person name="Hartwich K."/>
            <person name="Poehlein A."/>
            <person name="Daniel R."/>
        </authorList>
    </citation>
    <scope>NUCLEOTIDE SEQUENCE [LARGE SCALE GENOMIC DNA]</scope>
    <source>
        <strain evidence="11">ATCC 7906 / DSM 604 / BCRC 14475 / CIP 104303 / KCTC 5404 / NCIMB 10678 / 9a</strain>
    </source>
</reference>
<feature type="binding site" evidence="8">
    <location>
        <position position="96"/>
    </location>
    <ligand>
        <name>GTP</name>
        <dbReference type="ChEBI" id="CHEBI:37565"/>
    </ligand>
</feature>
<evidence type="ECO:0000256" key="6">
    <source>
        <dbReference type="ARBA" id="ARBA00023134"/>
    </source>
</evidence>
<sequence>MSKFGTAIILAGGKSSRMGFDKQFLKIKERRVMDIVISKLKKEFNEIIVVTNKPEYYIGFGDKIVSDIIKEMGPLSGLHVGLKNSSSKYAYFIACDMPNISIEYIRYMKKKMQEREQEPQACVTKFGNWIEAFNSFYSKDLYYGIEKHLQENKRSVNSFLQKSDTLYIEEDDARRFSPKWEMFINLNTRDELDDYIRNYSNI</sequence>
<dbReference type="InterPro" id="IPR029044">
    <property type="entry name" value="Nucleotide-diphossugar_trans"/>
</dbReference>
<feature type="binding site" evidence="8">
    <location>
        <position position="67"/>
    </location>
    <ligand>
        <name>GTP</name>
        <dbReference type="ChEBI" id="CHEBI:37565"/>
    </ligand>
</feature>
<dbReference type="PANTHER" id="PTHR19136:SF81">
    <property type="entry name" value="MOLYBDENUM COFACTOR GUANYLYLTRANSFERASE"/>
    <property type="match status" value="1"/>
</dbReference>
<keyword evidence="1 8" id="KW-0963">Cytoplasm</keyword>
<dbReference type="KEGG" id="cad:Curi_c29340"/>
<dbReference type="PATRIC" id="fig|1128398.3.peg.3004"/>
<dbReference type="GO" id="GO:0005737">
    <property type="term" value="C:cytoplasm"/>
    <property type="evidence" value="ECO:0007669"/>
    <property type="project" value="UniProtKB-SubCell"/>
</dbReference>
<gene>
    <name evidence="8 10" type="primary">mobA</name>
    <name evidence="10" type="ordered locus">Curi_c29340</name>
</gene>
<dbReference type="HOGENOM" id="CLU_055597_2_1_9"/>
<dbReference type="eggNOG" id="COG0746">
    <property type="taxonomic scope" value="Bacteria"/>
</dbReference>
<evidence type="ECO:0000256" key="3">
    <source>
        <dbReference type="ARBA" id="ARBA00022723"/>
    </source>
</evidence>
<evidence type="ECO:0000256" key="2">
    <source>
        <dbReference type="ARBA" id="ARBA00022679"/>
    </source>
</evidence>
<name>K0B4U7_GOTA9</name>
<evidence type="ECO:0000256" key="1">
    <source>
        <dbReference type="ARBA" id="ARBA00022490"/>
    </source>
</evidence>
<dbReference type="STRING" id="1128398.Curi_c29340"/>
<comment type="cofactor">
    <cofactor evidence="8">
        <name>Mg(2+)</name>
        <dbReference type="ChEBI" id="CHEBI:18420"/>
    </cofactor>
</comment>
<evidence type="ECO:0000256" key="4">
    <source>
        <dbReference type="ARBA" id="ARBA00022741"/>
    </source>
</evidence>
<evidence type="ECO:0000256" key="5">
    <source>
        <dbReference type="ARBA" id="ARBA00022842"/>
    </source>
</evidence>
<comment type="subcellular location">
    <subcellularLocation>
        <location evidence="8">Cytoplasm</location>
    </subcellularLocation>
</comment>
<keyword evidence="10" id="KW-0548">Nucleotidyltransferase</keyword>
<comment type="catalytic activity">
    <reaction evidence="8">
        <text>Mo-molybdopterin + GTP + H(+) = Mo-molybdopterin guanine dinucleotide + diphosphate</text>
        <dbReference type="Rhea" id="RHEA:34243"/>
        <dbReference type="ChEBI" id="CHEBI:15378"/>
        <dbReference type="ChEBI" id="CHEBI:33019"/>
        <dbReference type="ChEBI" id="CHEBI:37565"/>
        <dbReference type="ChEBI" id="CHEBI:71302"/>
        <dbReference type="ChEBI" id="CHEBI:71310"/>
        <dbReference type="EC" id="2.7.7.77"/>
    </reaction>
</comment>
<keyword evidence="11" id="KW-1185">Reference proteome</keyword>
<dbReference type="InterPro" id="IPR025877">
    <property type="entry name" value="MobA-like_NTP_Trfase"/>
</dbReference>
<dbReference type="AlphaFoldDB" id="K0B4U7"/>
<evidence type="ECO:0000259" key="9">
    <source>
        <dbReference type="Pfam" id="PF12804"/>
    </source>
</evidence>
<dbReference type="InterPro" id="IPR013482">
    <property type="entry name" value="Molybde_CF_guanTrfase"/>
</dbReference>
<evidence type="ECO:0000313" key="11">
    <source>
        <dbReference type="Proteomes" id="UP000006094"/>
    </source>
</evidence>
<dbReference type="GO" id="GO:0046872">
    <property type="term" value="F:metal ion binding"/>
    <property type="evidence" value="ECO:0007669"/>
    <property type="project" value="UniProtKB-KW"/>
</dbReference>
<keyword evidence="6 8" id="KW-0342">GTP-binding</keyword>
<keyword evidence="7 8" id="KW-0501">Molybdenum cofactor biosynthesis</keyword>
<dbReference type="EMBL" id="CP003326">
    <property type="protein sequence ID" value="AFS79900.1"/>
    <property type="molecule type" value="Genomic_DNA"/>
</dbReference>
<dbReference type="OrthoDB" id="9788394at2"/>
<protein>
    <recommendedName>
        <fullName evidence="8">Probable molybdenum cofactor guanylyltransferase</fullName>
        <shortName evidence="8">MoCo guanylyltransferase</shortName>
        <ecNumber evidence="8">2.7.7.77</ecNumber>
    </recommendedName>
    <alternativeName>
        <fullName evidence="8">GTP:molybdopterin guanylyltransferase</fullName>
    </alternativeName>
    <alternativeName>
        <fullName evidence="8">Mo-MPT guanylyltransferase</fullName>
    </alternativeName>
    <alternativeName>
        <fullName evidence="8">Molybdopterin guanylyltransferase</fullName>
    </alternativeName>
    <alternativeName>
        <fullName evidence="8">Molybdopterin-guanine dinucleotide synthase</fullName>
        <shortName evidence="8">MGD synthase</shortName>
    </alternativeName>
</protein>
<keyword evidence="2 8" id="KW-0808">Transferase</keyword>
<evidence type="ECO:0000256" key="8">
    <source>
        <dbReference type="HAMAP-Rule" id="MF_00316"/>
    </source>
</evidence>
<evidence type="ECO:0000313" key="10">
    <source>
        <dbReference type="EMBL" id="AFS79900.1"/>
    </source>
</evidence>
<keyword evidence="5 8" id="KW-0460">Magnesium</keyword>
<dbReference type="HAMAP" id="MF_00316">
    <property type="entry name" value="MobA"/>
    <property type="match status" value="1"/>
</dbReference>
<organism evidence="10 11">
    <name type="scientific">Gottschalkia acidurici (strain ATCC 7906 / DSM 604 / BCRC 14475 / CIP 104303 / KCTC 5404 / NCIMB 10678 / 9a)</name>
    <name type="common">Clostridium acidurici</name>
    <dbReference type="NCBI Taxonomy" id="1128398"/>
    <lineage>
        <taxon>Bacteria</taxon>
        <taxon>Bacillati</taxon>
        <taxon>Bacillota</taxon>
        <taxon>Tissierellia</taxon>
        <taxon>Tissierellales</taxon>
        <taxon>Gottschalkiaceae</taxon>
        <taxon>Gottschalkia</taxon>
    </lineage>
</organism>
<dbReference type="CDD" id="cd02503">
    <property type="entry name" value="MobA"/>
    <property type="match status" value="1"/>
</dbReference>
<dbReference type="PANTHER" id="PTHR19136">
    <property type="entry name" value="MOLYBDENUM COFACTOR GUANYLYLTRANSFERASE"/>
    <property type="match status" value="1"/>
</dbReference>
<feature type="binding site" evidence="8">
    <location>
        <position position="22"/>
    </location>
    <ligand>
        <name>GTP</name>
        <dbReference type="ChEBI" id="CHEBI:37565"/>
    </ligand>
</feature>
<dbReference type="RefSeq" id="WP_014969034.1">
    <property type="nucleotide sequence ID" value="NC_018664.1"/>
</dbReference>
<dbReference type="Pfam" id="PF12804">
    <property type="entry name" value="NTP_transf_3"/>
    <property type="match status" value="1"/>
</dbReference>
<dbReference type="Gene3D" id="3.90.550.10">
    <property type="entry name" value="Spore Coat Polysaccharide Biosynthesis Protein SpsA, Chain A"/>
    <property type="match status" value="1"/>
</dbReference>